<dbReference type="PATRIC" id="fig|1184387.3.peg.1085"/>
<evidence type="ECO:0000259" key="1">
    <source>
        <dbReference type="Pfam" id="PF08349"/>
    </source>
</evidence>
<gene>
    <name evidence="2" type="ORF">XD94_0703</name>
</gene>
<dbReference type="Proteomes" id="UP000054092">
    <property type="component" value="Unassembled WGS sequence"/>
</dbReference>
<evidence type="ECO:0000313" key="2">
    <source>
        <dbReference type="EMBL" id="KUK80904.1"/>
    </source>
</evidence>
<dbReference type="InterPro" id="IPR007553">
    <property type="entry name" value="2-thiour_desulf"/>
</dbReference>
<accession>A0A117M2L7</accession>
<name>A0A117M2L7_9BACT</name>
<dbReference type="EMBL" id="LGGP01000098">
    <property type="protein sequence ID" value="KUK80904.1"/>
    <property type="molecule type" value="Genomic_DNA"/>
</dbReference>
<comment type="caution">
    <text evidence="2">The sequence shown here is derived from an EMBL/GenBank/DDBJ whole genome shotgun (WGS) entry which is preliminary data.</text>
</comment>
<dbReference type="PANTHER" id="PTHR30087">
    <property type="entry name" value="INNER MEMBRANE PROTEIN"/>
    <property type="match status" value="1"/>
</dbReference>
<dbReference type="AlphaFoldDB" id="A0A117M2L7"/>
<evidence type="ECO:0000313" key="3">
    <source>
        <dbReference type="Proteomes" id="UP000054092"/>
    </source>
</evidence>
<proteinExistence type="predicted"/>
<dbReference type="InterPro" id="IPR013560">
    <property type="entry name" value="DUF1722"/>
</dbReference>
<dbReference type="Pfam" id="PF08349">
    <property type="entry name" value="DUF1722"/>
    <property type="match status" value="1"/>
</dbReference>
<dbReference type="PIRSF" id="PIRSF037004">
    <property type="entry name" value="UCP037004"/>
    <property type="match status" value="1"/>
</dbReference>
<organism evidence="2 3">
    <name type="scientific">Mesotoga prima</name>
    <dbReference type="NCBI Taxonomy" id="1184387"/>
    <lineage>
        <taxon>Bacteria</taxon>
        <taxon>Thermotogati</taxon>
        <taxon>Thermotogota</taxon>
        <taxon>Thermotogae</taxon>
        <taxon>Kosmotogales</taxon>
        <taxon>Kosmotogaceae</taxon>
        <taxon>Mesotoga</taxon>
    </lineage>
</organism>
<dbReference type="InterPro" id="IPR017087">
    <property type="entry name" value="UCP037004"/>
</dbReference>
<dbReference type="Pfam" id="PF04463">
    <property type="entry name" value="2-thiour_desulf"/>
    <property type="match status" value="1"/>
</dbReference>
<sequence>MNEEGDVLRLTKPEVVVSRCLGFESCRYNAQMIPNKFVEKLKKFVNYRTVCPEYDIGLGVPRPPIRMVFRSNETRLVQPLTGVDVTERLLEFTESFFAGLERVDGFILKSASPTCGIKDVKVYPGEGKVASSGRDSGFFGGAVLERYCGLPIEDEGRLSNFTIREHFLTILFTVTRFRDLSINLTRKGLVDFQSDNKLLFMSYNQNEMRIMGRIIGKMDSRGIEEVYSDYSSHFYKMMSTPPKHTSHINVLMHGLGYFSKYISSSEKRFFLETLERYRDGKIPLSVPLYILRSYIVAFDSEYLARQTFFQPYPAELIEITDSGKGRSGK</sequence>
<protein>
    <recommendedName>
        <fullName evidence="1">DUF1722 domain-containing protein</fullName>
    </recommendedName>
</protein>
<reference evidence="3" key="1">
    <citation type="journal article" date="2015" name="MBio">
        <title>Genome-Resolved Metagenomic Analysis Reveals Roles for Candidate Phyla and Other Microbial Community Members in Biogeochemical Transformations in Oil Reservoirs.</title>
        <authorList>
            <person name="Hu P."/>
            <person name="Tom L."/>
            <person name="Singh A."/>
            <person name="Thomas B.C."/>
            <person name="Baker B.J."/>
            <person name="Piceno Y.M."/>
            <person name="Andersen G.L."/>
            <person name="Banfield J.F."/>
        </authorList>
    </citation>
    <scope>NUCLEOTIDE SEQUENCE [LARGE SCALE GENOMIC DNA]</scope>
</reference>
<feature type="domain" description="DUF1722" evidence="1">
    <location>
        <begin position="197"/>
        <end position="313"/>
    </location>
</feature>
<dbReference type="PANTHER" id="PTHR30087:SF0">
    <property type="entry name" value="INNER MEMBRANE PROTEIN"/>
    <property type="match status" value="1"/>
</dbReference>